<dbReference type="STRING" id="29172.A0A0D8X973"/>
<gene>
    <name evidence="2" type="ORF">DICVIV_12884</name>
</gene>
<protein>
    <submittedName>
        <fullName evidence="2">Uncharacterized protein</fullName>
    </submittedName>
</protein>
<sequence length="505" mass="55518">MTTQNSYKLIISYNLYERHATEGILVQPVYSLSINSFWVKLLMEVSPFLEKLLQDLDLKSTTVPTTTTTMTIPTISIESTTISENLLANKTSITIGSTSSMDTTTTNEITTTNTDGAFVNDVQAASSEKNLEIEIESAAQHSSTTTTESSNSSTTTTKTENTQYLLPEARLAKVITPIAGIIDDISPIIGPLLRSQVAVAKVHFLHIDNCFELFYNDINLMEHSDSENSIIGYGTQLAREILNPGSLKRDREIQSRPTHQVLQPKPFAESQVAQPRITYPQAFTRVASVPLAEQAARAARNFRTQSKVRQFELNQSIASKYFALPPPGYKEHPSTLPPLPPSSIPRHKSLSSLPYYPMESHKETLPVINSDSFSIIDSSVQSTTNTPLYTKTPQVSLVANEFIKQIPYSPPFKAKVKVAKQANRDSTGYQKGRSEVKSSFYEDSGVIMGDVEAPSQNLDGSSYTFKPSSGFGGGGFGGGRQPMVSFDESALSGNEQFSFFRTDTK</sequence>
<evidence type="ECO:0000313" key="3">
    <source>
        <dbReference type="Proteomes" id="UP000053766"/>
    </source>
</evidence>
<dbReference type="OrthoDB" id="5873478at2759"/>
<dbReference type="AlphaFoldDB" id="A0A0D8X973"/>
<proteinExistence type="predicted"/>
<reference evidence="3" key="2">
    <citation type="journal article" date="2016" name="Sci. Rep.">
        <title>Dictyocaulus viviparus genome, variome and transcriptome elucidate lungworm biology and support future intervention.</title>
        <authorList>
            <person name="McNulty S.N."/>
            <person name="Strube C."/>
            <person name="Rosa B.A."/>
            <person name="Martin J.C."/>
            <person name="Tyagi R."/>
            <person name="Choi Y.J."/>
            <person name="Wang Q."/>
            <person name="Hallsworth Pepin K."/>
            <person name="Zhang X."/>
            <person name="Ozersky P."/>
            <person name="Wilson R.K."/>
            <person name="Sternberg P.W."/>
            <person name="Gasser R.B."/>
            <person name="Mitreva M."/>
        </authorList>
    </citation>
    <scope>NUCLEOTIDE SEQUENCE [LARGE SCALE GENOMIC DNA]</scope>
    <source>
        <strain evidence="3">HannoverDv2000</strain>
    </source>
</reference>
<organism evidence="2 3">
    <name type="scientific">Dictyocaulus viviparus</name>
    <name type="common">Bovine lungworm</name>
    <dbReference type="NCBI Taxonomy" id="29172"/>
    <lineage>
        <taxon>Eukaryota</taxon>
        <taxon>Metazoa</taxon>
        <taxon>Ecdysozoa</taxon>
        <taxon>Nematoda</taxon>
        <taxon>Chromadorea</taxon>
        <taxon>Rhabditida</taxon>
        <taxon>Rhabditina</taxon>
        <taxon>Rhabditomorpha</taxon>
        <taxon>Strongyloidea</taxon>
        <taxon>Metastrongylidae</taxon>
        <taxon>Dictyocaulus</taxon>
    </lineage>
</organism>
<dbReference type="EMBL" id="KN716893">
    <property type="protein sequence ID" value="KJH41145.1"/>
    <property type="molecule type" value="Genomic_DNA"/>
</dbReference>
<evidence type="ECO:0000313" key="2">
    <source>
        <dbReference type="EMBL" id="KJH41145.1"/>
    </source>
</evidence>
<feature type="compositionally biased region" description="Low complexity" evidence="1">
    <location>
        <begin position="142"/>
        <end position="161"/>
    </location>
</feature>
<dbReference type="Proteomes" id="UP000053766">
    <property type="component" value="Unassembled WGS sequence"/>
</dbReference>
<reference evidence="2 3" key="1">
    <citation type="submission" date="2013-11" db="EMBL/GenBank/DDBJ databases">
        <title>Draft genome of the bovine lungworm Dictyocaulus viviparus.</title>
        <authorList>
            <person name="Mitreva M."/>
        </authorList>
    </citation>
    <scope>NUCLEOTIDE SEQUENCE [LARGE SCALE GENOMIC DNA]</scope>
    <source>
        <strain evidence="2 3">HannoverDv2000</strain>
    </source>
</reference>
<keyword evidence="3" id="KW-1185">Reference proteome</keyword>
<evidence type="ECO:0000256" key="1">
    <source>
        <dbReference type="SAM" id="MobiDB-lite"/>
    </source>
</evidence>
<name>A0A0D8X973_DICVI</name>
<feature type="region of interest" description="Disordered" evidence="1">
    <location>
        <begin position="137"/>
        <end position="161"/>
    </location>
</feature>
<accession>A0A0D8X973</accession>